<dbReference type="SUPFAM" id="SSF51735">
    <property type="entry name" value="NAD(P)-binding Rossmann-fold domains"/>
    <property type="match status" value="1"/>
</dbReference>
<proteinExistence type="predicted"/>
<evidence type="ECO:0000259" key="1">
    <source>
        <dbReference type="Pfam" id="PF16363"/>
    </source>
</evidence>
<sequence>MSEENIKKKTLLITGIAGFIGHHLLEGVLKQTDWNVIGLDDLTYAGNLNRLTDIGPWSKEYHRIKFVWHDLRSPLSLTIHKMIGEVDYIWHLAAESHIDKSLEDSIPFVMANVLGTANILEYVKHYQPNLKRFVQFSTDEVYGAAPPGTFYTEESILRPSNPYSASKAGADMMAYSFAHAFKIPIIITRSMNVFGERQHPEKFIPKTVRAVLENEKIIIHGSSEEVSSRFWIHARNVADFLIFLMEKGQTKEIYNIVGEERDIAMVVDRISQIIKGRPSLDSEIAYVEFHRVRPGHDKRYALDGTKAKGLGWQPKLNFEESLDKTIRWMIADKNRRWLNL</sequence>
<dbReference type="Gene3D" id="3.40.50.720">
    <property type="entry name" value="NAD(P)-binding Rossmann-like Domain"/>
    <property type="match status" value="1"/>
</dbReference>
<dbReference type="AlphaFoldDB" id="A0A1G2E2B7"/>
<accession>A0A1G2E2B7</accession>
<dbReference type="Gene3D" id="3.90.25.10">
    <property type="entry name" value="UDP-galactose 4-epimerase, domain 1"/>
    <property type="match status" value="1"/>
</dbReference>
<comment type="caution">
    <text evidence="2">The sequence shown here is derived from an EMBL/GenBank/DDBJ whole genome shotgun (WGS) entry which is preliminary data.</text>
</comment>
<dbReference type="Pfam" id="PF16363">
    <property type="entry name" value="GDP_Man_Dehyd"/>
    <property type="match status" value="1"/>
</dbReference>
<name>A0A1G2E2B7_9BACT</name>
<evidence type="ECO:0000313" key="3">
    <source>
        <dbReference type="Proteomes" id="UP000178721"/>
    </source>
</evidence>
<organism evidence="2 3">
    <name type="scientific">Candidatus Nealsonbacteria bacterium RIFCSPHIGHO2_01_FULL_43_31</name>
    <dbReference type="NCBI Taxonomy" id="1801665"/>
    <lineage>
        <taxon>Bacteria</taxon>
        <taxon>Candidatus Nealsoniibacteriota</taxon>
    </lineage>
</organism>
<protein>
    <recommendedName>
        <fullName evidence="1">NAD(P)-binding domain-containing protein</fullName>
    </recommendedName>
</protein>
<dbReference type="Proteomes" id="UP000178721">
    <property type="component" value="Unassembled WGS sequence"/>
</dbReference>
<dbReference type="InterPro" id="IPR036291">
    <property type="entry name" value="NAD(P)-bd_dom_sf"/>
</dbReference>
<dbReference type="InterPro" id="IPR016040">
    <property type="entry name" value="NAD(P)-bd_dom"/>
</dbReference>
<gene>
    <name evidence="2" type="ORF">A2654_02150</name>
</gene>
<dbReference type="PANTHER" id="PTHR43000">
    <property type="entry name" value="DTDP-D-GLUCOSE 4,6-DEHYDRATASE-RELATED"/>
    <property type="match status" value="1"/>
</dbReference>
<reference evidence="2 3" key="1">
    <citation type="journal article" date="2016" name="Nat. Commun.">
        <title>Thousands of microbial genomes shed light on interconnected biogeochemical processes in an aquifer system.</title>
        <authorList>
            <person name="Anantharaman K."/>
            <person name="Brown C.T."/>
            <person name="Hug L.A."/>
            <person name="Sharon I."/>
            <person name="Castelle C.J."/>
            <person name="Probst A.J."/>
            <person name="Thomas B.C."/>
            <person name="Singh A."/>
            <person name="Wilkins M.J."/>
            <person name="Karaoz U."/>
            <person name="Brodie E.L."/>
            <person name="Williams K.H."/>
            <person name="Hubbard S.S."/>
            <person name="Banfield J.F."/>
        </authorList>
    </citation>
    <scope>NUCLEOTIDE SEQUENCE [LARGE SCALE GENOMIC DNA]</scope>
</reference>
<feature type="domain" description="NAD(P)-binding" evidence="1">
    <location>
        <begin position="12"/>
        <end position="324"/>
    </location>
</feature>
<dbReference type="EMBL" id="MHMA01000029">
    <property type="protein sequence ID" value="OGZ19996.1"/>
    <property type="molecule type" value="Genomic_DNA"/>
</dbReference>
<evidence type="ECO:0000313" key="2">
    <source>
        <dbReference type="EMBL" id="OGZ19996.1"/>
    </source>
</evidence>